<dbReference type="SUPFAM" id="SSF51735">
    <property type="entry name" value="NAD(P)-binding Rossmann-fold domains"/>
    <property type="match status" value="1"/>
</dbReference>
<dbReference type="InterPro" id="IPR036291">
    <property type="entry name" value="NAD(P)-bd_dom_sf"/>
</dbReference>
<proteinExistence type="inferred from homology"/>
<dbReference type="SMART" id="SM00822">
    <property type="entry name" value="PKS_KR"/>
    <property type="match status" value="1"/>
</dbReference>
<dbReference type="GO" id="GO:0048038">
    <property type="term" value="F:quinone binding"/>
    <property type="evidence" value="ECO:0007669"/>
    <property type="project" value="TreeGrafter"/>
</dbReference>
<evidence type="ECO:0000313" key="4">
    <source>
        <dbReference type="EMBL" id="TDV56443.1"/>
    </source>
</evidence>
<dbReference type="FunFam" id="3.40.50.720:FF:000084">
    <property type="entry name" value="Short-chain dehydrogenase reductase"/>
    <property type="match status" value="1"/>
</dbReference>
<evidence type="ECO:0000313" key="5">
    <source>
        <dbReference type="Proteomes" id="UP000294927"/>
    </source>
</evidence>
<dbReference type="PANTHER" id="PTHR42760:SF133">
    <property type="entry name" value="3-OXOACYL-[ACYL-CARRIER-PROTEIN] REDUCTASE"/>
    <property type="match status" value="1"/>
</dbReference>
<reference evidence="4 5" key="1">
    <citation type="submission" date="2019-03" db="EMBL/GenBank/DDBJ databases">
        <title>Genomic Encyclopedia of Archaeal and Bacterial Type Strains, Phase II (KMG-II): from individual species to whole genera.</title>
        <authorList>
            <person name="Goeker M."/>
        </authorList>
    </citation>
    <scope>NUCLEOTIDE SEQUENCE [LARGE SCALE GENOMIC DNA]</scope>
    <source>
        <strain evidence="4 5">DSM 45499</strain>
    </source>
</reference>
<accession>A0A4R7W1K0</accession>
<feature type="domain" description="Ketoreductase" evidence="3">
    <location>
        <begin position="14"/>
        <end position="193"/>
    </location>
</feature>
<dbReference type="InterPro" id="IPR002347">
    <property type="entry name" value="SDR_fam"/>
</dbReference>
<comment type="similarity">
    <text evidence="1">Belongs to the short-chain dehydrogenases/reductases (SDR) family.</text>
</comment>
<dbReference type="PANTHER" id="PTHR42760">
    <property type="entry name" value="SHORT-CHAIN DEHYDROGENASES/REDUCTASES FAMILY MEMBER"/>
    <property type="match status" value="1"/>
</dbReference>
<evidence type="ECO:0000256" key="1">
    <source>
        <dbReference type="ARBA" id="ARBA00006484"/>
    </source>
</evidence>
<dbReference type="RefSeq" id="WP_166663973.1">
    <property type="nucleotide sequence ID" value="NZ_SOCP01000002.1"/>
</dbReference>
<dbReference type="CDD" id="cd05233">
    <property type="entry name" value="SDR_c"/>
    <property type="match status" value="1"/>
</dbReference>
<dbReference type="GO" id="GO:0016616">
    <property type="term" value="F:oxidoreductase activity, acting on the CH-OH group of donors, NAD or NADP as acceptor"/>
    <property type="evidence" value="ECO:0007669"/>
    <property type="project" value="TreeGrafter"/>
</dbReference>
<keyword evidence="2" id="KW-0560">Oxidoreductase</keyword>
<dbReference type="InterPro" id="IPR057326">
    <property type="entry name" value="KR_dom"/>
</dbReference>
<dbReference type="EMBL" id="SOCP01000002">
    <property type="protein sequence ID" value="TDV56443.1"/>
    <property type="molecule type" value="Genomic_DNA"/>
</dbReference>
<name>A0A4R7W1K0_9PSEU</name>
<dbReference type="PRINTS" id="PR00081">
    <property type="entry name" value="GDHRDH"/>
</dbReference>
<gene>
    <name evidence="4" type="ORF">CLV71_102510</name>
</gene>
<comment type="caution">
    <text evidence="4">The sequence shown here is derived from an EMBL/GenBank/DDBJ whole genome shotgun (WGS) entry which is preliminary data.</text>
</comment>
<dbReference type="AlphaFoldDB" id="A0A4R7W1K0"/>
<dbReference type="Proteomes" id="UP000294927">
    <property type="component" value="Unassembled WGS sequence"/>
</dbReference>
<sequence length="259" mass="27428">MESELTPFAALKGNTAVVTGAARGIGFQIATTLQGAGMTLLLVDRDGDELDRAVKDLGEGGPVVPVVAELTAPDGFAGVESALGTVPPLRVWVNNAGVVSHQDVADVDMAEFERVLRVNAETALRGCQVAYRAMREETDADRAIVNLSSLLADKALPQRLSYATSKTAVETITHYAAQEWGRFGIRVNAVSPGYVDTRLTAWPADDPRQVAKQEAVSTLALRRAGSVEDIANAVLFLASPMAAYVTGTVLRVDGGWHLA</sequence>
<protein>
    <submittedName>
        <fullName evidence="4">Gluconate 5-dehydrogenase/3-oxoacyl-[acyl-carrier protein] reductase</fullName>
    </submittedName>
</protein>
<evidence type="ECO:0000259" key="3">
    <source>
        <dbReference type="SMART" id="SM00822"/>
    </source>
</evidence>
<organism evidence="4 5">
    <name type="scientific">Actinophytocola oryzae</name>
    <dbReference type="NCBI Taxonomy" id="502181"/>
    <lineage>
        <taxon>Bacteria</taxon>
        <taxon>Bacillati</taxon>
        <taxon>Actinomycetota</taxon>
        <taxon>Actinomycetes</taxon>
        <taxon>Pseudonocardiales</taxon>
        <taxon>Pseudonocardiaceae</taxon>
    </lineage>
</organism>
<keyword evidence="5" id="KW-1185">Reference proteome</keyword>
<evidence type="ECO:0000256" key="2">
    <source>
        <dbReference type="ARBA" id="ARBA00023002"/>
    </source>
</evidence>
<dbReference type="Gene3D" id="3.40.50.720">
    <property type="entry name" value="NAD(P)-binding Rossmann-like Domain"/>
    <property type="match status" value="1"/>
</dbReference>
<dbReference type="Pfam" id="PF13561">
    <property type="entry name" value="adh_short_C2"/>
    <property type="match status" value="1"/>
</dbReference>
<dbReference type="GO" id="GO:0006633">
    <property type="term" value="P:fatty acid biosynthetic process"/>
    <property type="evidence" value="ECO:0007669"/>
    <property type="project" value="TreeGrafter"/>
</dbReference>